<gene>
    <name evidence="3" type="ORF">FHS44_003376</name>
</gene>
<evidence type="ECO:0000313" key="3">
    <source>
        <dbReference type="EMBL" id="MBB4916288.1"/>
    </source>
</evidence>
<feature type="transmembrane region" description="Helical" evidence="1">
    <location>
        <begin position="72"/>
        <end position="90"/>
    </location>
</feature>
<keyword evidence="1" id="KW-1133">Transmembrane helix</keyword>
<evidence type="ECO:0000259" key="2">
    <source>
        <dbReference type="Pfam" id="PF04892"/>
    </source>
</evidence>
<proteinExistence type="predicted"/>
<name>A0A7W7VN33_9ACTN</name>
<feature type="transmembrane region" description="Helical" evidence="1">
    <location>
        <begin position="33"/>
        <end position="60"/>
    </location>
</feature>
<evidence type="ECO:0000256" key="1">
    <source>
        <dbReference type="SAM" id="Phobius"/>
    </source>
</evidence>
<accession>A0A7W7VN33</accession>
<dbReference type="InterPro" id="IPR006976">
    <property type="entry name" value="VanZ-like"/>
</dbReference>
<dbReference type="AlphaFoldDB" id="A0A7W7VN33"/>
<keyword evidence="1" id="KW-0472">Membrane</keyword>
<reference evidence="3 4" key="1">
    <citation type="submission" date="2020-08" db="EMBL/GenBank/DDBJ databases">
        <title>Genomic Encyclopedia of Type Strains, Phase III (KMG-III): the genomes of soil and plant-associated and newly described type strains.</title>
        <authorList>
            <person name="Whitman W."/>
        </authorList>
    </citation>
    <scope>NUCLEOTIDE SEQUENCE [LARGE SCALE GENOMIC DNA]</scope>
    <source>
        <strain evidence="3 4">CECT 8840</strain>
    </source>
</reference>
<comment type="caution">
    <text evidence="3">The sequence shown here is derived from an EMBL/GenBank/DDBJ whole genome shotgun (WGS) entry which is preliminary data.</text>
</comment>
<protein>
    <recommendedName>
        <fullName evidence="2">VanZ-like domain-containing protein</fullName>
    </recommendedName>
</protein>
<dbReference type="EMBL" id="JACHJP010000003">
    <property type="protein sequence ID" value="MBB4916288.1"/>
    <property type="molecule type" value="Genomic_DNA"/>
</dbReference>
<organism evidence="3 4">
    <name type="scientific">Streptosporangium saharense</name>
    <dbReference type="NCBI Taxonomy" id="1706840"/>
    <lineage>
        <taxon>Bacteria</taxon>
        <taxon>Bacillati</taxon>
        <taxon>Actinomycetota</taxon>
        <taxon>Actinomycetes</taxon>
        <taxon>Streptosporangiales</taxon>
        <taxon>Streptosporangiaceae</taxon>
        <taxon>Streptosporangium</taxon>
    </lineage>
</organism>
<dbReference type="Pfam" id="PF04892">
    <property type="entry name" value="VanZ"/>
    <property type="match status" value="1"/>
</dbReference>
<dbReference type="Proteomes" id="UP000552644">
    <property type="component" value="Unassembled WGS sequence"/>
</dbReference>
<dbReference type="RefSeq" id="WP_184715571.1">
    <property type="nucleotide sequence ID" value="NZ_JACHJP010000003.1"/>
</dbReference>
<feature type="transmembrane region" description="Helical" evidence="1">
    <location>
        <begin position="124"/>
        <end position="142"/>
    </location>
</feature>
<feature type="domain" description="VanZ-like" evidence="2">
    <location>
        <begin position="60"/>
        <end position="138"/>
    </location>
</feature>
<sequence>MPVACLLTVLTAVCVPLSRGAAAVFAVNRPTAFLWLFSLAVIPALTMPTSLATHGVAFCATGGLTSPVEAQNLLNLLLYAVPALLGVLVTRRPLPVVTGLALASLSLEVAQAFSAGRSCDVADVLFNVLGALAGTGTALPVLRTPRTAARR</sequence>
<keyword evidence="4" id="KW-1185">Reference proteome</keyword>
<keyword evidence="1" id="KW-0812">Transmembrane</keyword>
<evidence type="ECO:0000313" key="4">
    <source>
        <dbReference type="Proteomes" id="UP000552644"/>
    </source>
</evidence>